<accession>A0A0U1NUY8</accession>
<sequence>MRFHHYALEVKNIEESVAFYKKYLGFQEESRMYFMEEEIVFLTLKDFRLELLSGHQKNERLTHLCFEVNHIQDVMHRFGDYRKIEGPYKLENGWETVFYEGPNQEILEFLQVAPPLQ</sequence>
<dbReference type="PANTHER" id="PTHR36113">
    <property type="entry name" value="LYASE, PUTATIVE-RELATED-RELATED"/>
    <property type="match status" value="1"/>
</dbReference>
<evidence type="ECO:0000259" key="1">
    <source>
        <dbReference type="PROSITE" id="PS51819"/>
    </source>
</evidence>
<dbReference type="InterPro" id="IPR051332">
    <property type="entry name" value="Fosfomycin_Res_Enzymes"/>
</dbReference>
<keyword evidence="2" id="KW-0560">Oxidoreductase</keyword>
<dbReference type="SUPFAM" id="SSF54593">
    <property type="entry name" value="Glyoxalase/Bleomycin resistance protein/Dihydroxybiphenyl dioxygenase"/>
    <property type="match status" value="1"/>
</dbReference>
<name>A0A0U1NUY8_9BACI</name>
<keyword evidence="3" id="KW-1185">Reference proteome</keyword>
<dbReference type="Pfam" id="PF00903">
    <property type="entry name" value="Glyoxalase"/>
    <property type="match status" value="1"/>
</dbReference>
<gene>
    <name evidence="2" type="ORF">BN000_01760</name>
</gene>
<dbReference type="AlphaFoldDB" id="A0A0U1NUY8"/>
<dbReference type="GO" id="GO:0051213">
    <property type="term" value="F:dioxygenase activity"/>
    <property type="evidence" value="ECO:0007669"/>
    <property type="project" value="UniProtKB-KW"/>
</dbReference>
<dbReference type="OrthoDB" id="9814858at2"/>
<organism evidence="2 3">
    <name type="scientific">Neobacillus massiliamazoniensis</name>
    <dbReference type="NCBI Taxonomy" id="1499688"/>
    <lineage>
        <taxon>Bacteria</taxon>
        <taxon>Bacillati</taxon>
        <taxon>Bacillota</taxon>
        <taxon>Bacilli</taxon>
        <taxon>Bacillales</taxon>
        <taxon>Bacillaceae</taxon>
        <taxon>Neobacillus</taxon>
    </lineage>
</organism>
<proteinExistence type="predicted"/>
<evidence type="ECO:0000313" key="3">
    <source>
        <dbReference type="Proteomes" id="UP000199087"/>
    </source>
</evidence>
<feature type="domain" description="VOC" evidence="1">
    <location>
        <begin position="2"/>
        <end position="112"/>
    </location>
</feature>
<protein>
    <submittedName>
        <fullName evidence="2">Glyoxalase/bleomycin resistance protein/dioxygenase</fullName>
    </submittedName>
</protein>
<dbReference type="RefSeq" id="WP_090633420.1">
    <property type="nucleotide sequence ID" value="NZ_CVRB01000002.1"/>
</dbReference>
<dbReference type="PROSITE" id="PS51819">
    <property type="entry name" value="VOC"/>
    <property type="match status" value="1"/>
</dbReference>
<dbReference type="STRING" id="1499688.BN000_01760"/>
<dbReference type="InterPro" id="IPR037523">
    <property type="entry name" value="VOC_core"/>
</dbReference>
<dbReference type="InterPro" id="IPR029068">
    <property type="entry name" value="Glyas_Bleomycin-R_OHBP_Dase"/>
</dbReference>
<dbReference type="InterPro" id="IPR004360">
    <property type="entry name" value="Glyas_Fos-R_dOase_dom"/>
</dbReference>
<dbReference type="CDD" id="cd06587">
    <property type="entry name" value="VOC"/>
    <property type="match status" value="1"/>
</dbReference>
<dbReference type="EMBL" id="CVRB01000002">
    <property type="protein sequence ID" value="CRK81844.1"/>
    <property type="molecule type" value="Genomic_DNA"/>
</dbReference>
<evidence type="ECO:0000313" key="2">
    <source>
        <dbReference type="EMBL" id="CRK81844.1"/>
    </source>
</evidence>
<dbReference type="Gene3D" id="3.10.180.10">
    <property type="entry name" value="2,3-Dihydroxybiphenyl 1,2-Dioxygenase, domain 1"/>
    <property type="match status" value="1"/>
</dbReference>
<dbReference type="Proteomes" id="UP000199087">
    <property type="component" value="Unassembled WGS sequence"/>
</dbReference>
<reference evidence="3" key="1">
    <citation type="submission" date="2015-05" db="EMBL/GenBank/DDBJ databases">
        <authorList>
            <person name="Urmite Genomes"/>
        </authorList>
    </citation>
    <scope>NUCLEOTIDE SEQUENCE [LARGE SCALE GENOMIC DNA]</scope>
    <source>
        <strain evidence="3">LF1</strain>
    </source>
</reference>
<keyword evidence="2" id="KW-0223">Dioxygenase</keyword>
<dbReference type="PANTHER" id="PTHR36113:SF3">
    <property type="entry name" value="SLL5075 PROTEIN"/>
    <property type="match status" value="1"/>
</dbReference>